<evidence type="ECO:0000256" key="7">
    <source>
        <dbReference type="ARBA" id="ARBA00022989"/>
    </source>
</evidence>
<dbReference type="PANTHER" id="PTHR43221">
    <property type="entry name" value="PROTEASE HTPX"/>
    <property type="match status" value="1"/>
</dbReference>
<name>A0A919LBH7_9ACTN</name>
<dbReference type="Proteomes" id="UP000600026">
    <property type="component" value="Unassembled WGS sequence"/>
</dbReference>
<keyword evidence="15" id="KW-1185">Reference proteome</keyword>
<feature type="compositionally biased region" description="Low complexity" evidence="11">
    <location>
        <begin position="1"/>
        <end position="12"/>
    </location>
</feature>
<evidence type="ECO:0000256" key="1">
    <source>
        <dbReference type="ARBA" id="ARBA00022475"/>
    </source>
</evidence>
<dbReference type="EMBL" id="BNEE01000006">
    <property type="protein sequence ID" value="GHI87993.1"/>
    <property type="molecule type" value="Genomic_DNA"/>
</dbReference>
<evidence type="ECO:0000313" key="15">
    <source>
        <dbReference type="Proteomes" id="UP000600026"/>
    </source>
</evidence>
<keyword evidence="4" id="KW-0479">Metal-binding</keyword>
<evidence type="ECO:0000256" key="3">
    <source>
        <dbReference type="ARBA" id="ARBA00022692"/>
    </source>
</evidence>
<keyword evidence="7 12" id="KW-1133">Transmembrane helix</keyword>
<comment type="caution">
    <text evidence="14">The sequence shown here is derived from an EMBL/GenBank/DDBJ whole genome shotgun (WGS) entry which is preliminary data.</text>
</comment>
<reference evidence="14" key="1">
    <citation type="submission" date="2020-09" db="EMBL/GenBank/DDBJ databases">
        <title>Whole genome shotgun sequence of Streptomyces xanthophaeus NBRC 12829.</title>
        <authorList>
            <person name="Komaki H."/>
            <person name="Tamura T."/>
        </authorList>
    </citation>
    <scope>NUCLEOTIDE SEQUENCE</scope>
    <source>
        <strain evidence="14">NBRC 12829</strain>
    </source>
</reference>
<dbReference type="Gene3D" id="3.30.2010.10">
    <property type="entry name" value="Metalloproteases ('zincins'), catalytic domain"/>
    <property type="match status" value="1"/>
</dbReference>
<evidence type="ECO:0000256" key="11">
    <source>
        <dbReference type="SAM" id="MobiDB-lite"/>
    </source>
</evidence>
<feature type="transmembrane region" description="Helical" evidence="12">
    <location>
        <begin position="82"/>
        <end position="103"/>
    </location>
</feature>
<keyword evidence="6 10" id="KW-0862">Zinc</keyword>
<feature type="transmembrane region" description="Helical" evidence="12">
    <location>
        <begin position="279"/>
        <end position="296"/>
    </location>
</feature>
<keyword evidence="8 10" id="KW-0482">Metalloprotease</keyword>
<organism evidence="14 15">
    <name type="scientific">Streptomyces xanthophaeus</name>
    <dbReference type="NCBI Taxonomy" id="67385"/>
    <lineage>
        <taxon>Bacteria</taxon>
        <taxon>Bacillati</taxon>
        <taxon>Actinomycetota</taxon>
        <taxon>Actinomycetes</taxon>
        <taxon>Kitasatosporales</taxon>
        <taxon>Streptomycetaceae</taxon>
        <taxon>Streptomyces</taxon>
    </lineage>
</organism>
<evidence type="ECO:0000256" key="6">
    <source>
        <dbReference type="ARBA" id="ARBA00022833"/>
    </source>
</evidence>
<feature type="region of interest" description="Disordered" evidence="11">
    <location>
        <begin position="1"/>
        <end position="58"/>
    </location>
</feature>
<evidence type="ECO:0000256" key="9">
    <source>
        <dbReference type="ARBA" id="ARBA00023136"/>
    </source>
</evidence>
<dbReference type="PANTHER" id="PTHR43221:SF2">
    <property type="entry name" value="PROTEASE HTPX HOMOLOG"/>
    <property type="match status" value="1"/>
</dbReference>
<evidence type="ECO:0000256" key="12">
    <source>
        <dbReference type="SAM" id="Phobius"/>
    </source>
</evidence>
<keyword evidence="9 12" id="KW-0472">Membrane</keyword>
<evidence type="ECO:0000256" key="8">
    <source>
        <dbReference type="ARBA" id="ARBA00023049"/>
    </source>
</evidence>
<sequence length="373" mass="41047">MQPAPHQHYPQQPAYPQPAPPQPAYPQYPQYQQAPAPAPAPVPPARPAPAAQDDLDYQNAPGTRLHLKAHQRSTDATAFGQLALHVPGFLMSLMVVLLAATILQALTGLPSWLPTVLWIASGALVFHRPSEDFFARHLLRLQRPLPHELAALAPVWREVTARAGVDGNRYELWIEDSDHLNAYAAAGHIVGVTRNALDNLPRSQLAAVLAHELGHHTGGHAWSGLLGWWYSLPGRLAWQVVRAVTVFVIRFTSFFSYLAAGLLIIFVGMFTLLTVTATYGLPLLLLVMPYFMAAVGRRAELRADAHAAVLGFAPMLAQMLHGVMVQEEQAKQAVLMQTGKPFTEPGTLSRLLSTHPDHRTRLHHLQPYLHSGR</sequence>
<feature type="compositionally biased region" description="Pro residues" evidence="11">
    <location>
        <begin position="13"/>
        <end position="26"/>
    </location>
</feature>
<dbReference type="RefSeq" id="WP_237403427.1">
    <property type="nucleotide sequence ID" value="NZ_BNEE01000006.1"/>
</dbReference>
<evidence type="ECO:0000313" key="14">
    <source>
        <dbReference type="EMBL" id="GHI87993.1"/>
    </source>
</evidence>
<evidence type="ECO:0000256" key="10">
    <source>
        <dbReference type="RuleBase" id="RU003983"/>
    </source>
</evidence>
<keyword evidence="5 10" id="KW-0378">Hydrolase</keyword>
<feature type="compositionally biased region" description="Pro residues" evidence="11">
    <location>
        <begin position="36"/>
        <end position="47"/>
    </location>
</feature>
<dbReference type="GO" id="GO:0046872">
    <property type="term" value="F:metal ion binding"/>
    <property type="evidence" value="ECO:0007669"/>
    <property type="project" value="UniProtKB-KW"/>
</dbReference>
<comment type="cofactor">
    <cofactor evidence="10">
        <name>Zn(2+)</name>
        <dbReference type="ChEBI" id="CHEBI:29105"/>
    </cofactor>
    <text evidence="10">Binds 1 zinc ion per subunit.</text>
</comment>
<keyword evidence="2 10" id="KW-0645">Protease</keyword>
<dbReference type="GO" id="GO:0004222">
    <property type="term" value="F:metalloendopeptidase activity"/>
    <property type="evidence" value="ECO:0007669"/>
    <property type="project" value="InterPro"/>
</dbReference>
<evidence type="ECO:0000256" key="2">
    <source>
        <dbReference type="ARBA" id="ARBA00022670"/>
    </source>
</evidence>
<keyword evidence="1" id="KW-1003">Cell membrane</keyword>
<comment type="similarity">
    <text evidence="10">Belongs to the peptidase M48 family.</text>
</comment>
<evidence type="ECO:0000256" key="4">
    <source>
        <dbReference type="ARBA" id="ARBA00022723"/>
    </source>
</evidence>
<gene>
    <name evidence="14" type="ORF">Sxan_53570</name>
</gene>
<dbReference type="InterPro" id="IPR001915">
    <property type="entry name" value="Peptidase_M48"/>
</dbReference>
<feature type="transmembrane region" description="Helical" evidence="12">
    <location>
        <begin position="109"/>
        <end position="126"/>
    </location>
</feature>
<feature type="transmembrane region" description="Helical" evidence="12">
    <location>
        <begin position="254"/>
        <end position="273"/>
    </location>
</feature>
<protein>
    <submittedName>
        <fullName evidence="14">Peptidase M48</fullName>
    </submittedName>
</protein>
<dbReference type="Pfam" id="PF01435">
    <property type="entry name" value="Peptidase_M48"/>
    <property type="match status" value="1"/>
</dbReference>
<evidence type="ECO:0000259" key="13">
    <source>
        <dbReference type="Pfam" id="PF01435"/>
    </source>
</evidence>
<evidence type="ECO:0000256" key="5">
    <source>
        <dbReference type="ARBA" id="ARBA00022801"/>
    </source>
</evidence>
<dbReference type="GO" id="GO:0006508">
    <property type="term" value="P:proteolysis"/>
    <property type="evidence" value="ECO:0007669"/>
    <property type="project" value="UniProtKB-KW"/>
</dbReference>
<proteinExistence type="inferred from homology"/>
<keyword evidence="3 12" id="KW-0812">Transmembrane</keyword>
<dbReference type="InterPro" id="IPR050083">
    <property type="entry name" value="HtpX_protease"/>
</dbReference>
<accession>A0A919LBH7</accession>
<feature type="domain" description="Peptidase M48" evidence="13">
    <location>
        <begin position="151"/>
        <end position="366"/>
    </location>
</feature>
<dbReference type="AlphaFoldDB" id="A0A919LBH7"/>